<dbReference type="PANTHER" id="PTHR24161">
    <property type="entry name" value="ANK_REP_REGION DOMAIN-CONTAINING PROTEIN-RELATED"/>
    <property type="match status" value="1"/>
</dbReference>
<dbReference type="InterPro" id="IPR036770">
    <property type="entry name" value="Ankyrin_rpt-contain_sf"/>
</dbReference>
<evidence type="ECO:0000256" key="1">
    <source>
        <dbReference type="ARBA" id="ARBA00022737"/>
    </source>
</evidence>
<evidence type="ECO:0000313" key="6">
    <source>
        <dbReference type="Proteomes" id="UP000694397"/>
    </source>
</evidence>
<dbReference type="OrthoDB" id="76949at2759"/>
<organism evidence="5 6">
    <name type="scientific">Scleropages formosus</name>
    <name type="common">Asian bonytongue</name>
    <name type="synonym">Osteoglossum formosum</name>
    <dbReference type="NCBI Taxonomy" id="113540"/>
    <lineage>
        <taxon>Eukaryota</taxon>
        <taxon>Metazoa</taxon>
        <taxon>Chordata</taxon>
        <taxon>Craniata</taxon>
        <taxon>Vertebrata</taxon>
        <taxon>Euteleostomi</taxon>
        <taxon>Actinopterygii</taxon>
        <taxon>Neopterygii</taxon>
        <taxon>Teleostei</taxon>
        <taxon>Osteoglossocephala</taxon>
        <taxon>Osteoglossomorpha</taxon>
        <taxon>Osteoglossiformes</taxon>
        <taxon>Osteoglossidae</taxon>
        <taxon>Scleropages</taxon>
    </lineage>
</organism>
<dbReference type="SUPFAM" id="SSF48403">
    <property type="entry name" value="Ankyrin repeat"/>
    <property type="match status" value="1"/>
</dbReference>
<dbReference type="InterPro" id="IPR001660">
    <property type="entry name" value="SAM"/>
</dbReference>
<dbReference type="PROSITE" id="PS50088">
    <property type="entry name" value="ANK_REPEAT"/>
    <property type="match status" value="2"/>
</dbReference>
<sequence>MSADRYHRAARDGYVSPLKEATRRDLNRADEDGMTPTMWAAHHGSVDALRIIVARGGDPDKCDLWGNAPLHLAAANGHLNCISFLVSFGANVWCLDNEYHTPLNAAAAHSRMDCVRYLDSVATRQMVLNPKLVVKLKERAMQAAQRRIQECLKVQRKQLRRQERRGHQREFKSNDVVGISSYARCGTLSHFGVSTTNISFSQATLHSTTKSKTKIQKKLERKKQADGSFLVSEDGRRSVRSLSGLQLGRDVMFLKQGTYAGTRETPSHLSIRNMFPFGNDAISRAMSDPGLHGVDLTGSEASADSGHESLFKRPGLGTVVFRRSYARAGDGTGDSLSTQLWGLQRSSSLDRSISSLQEHDLWEVPWDEADLDDDDDNDNYVTPKTAPLEAFLAAHGTSELLTMLCGEKIDLEALLLCSDSDLEGIDVPLGPRRKILEACRRRKETLEAPGGIQDTHL</sequence>
<evidence type="ECO:0000256" key="2">
    <source>
        <dbReference type="ARBA" id="ARBA00023043"/>
    </source>
</evidence>
<dbReference type="Pfam" id="PF12796">
    <property type="entry name" value="Ank_2"/>
    <property type="match status" value="1"/>
</dbReference>
<gene>
    <name evidence="5" type="primary">USH1G</name>
    <name evidence="5" type="synonym">ush1g</name>
</gene>
<name>A0A8C9R4U3_SCLFO</name>
<keyword evidence="1" id="KW-0677">Repeat</keyword>
<keyword evidence="6" id="KW-1185">Reference proteome</keyword>
<proteinExistence type="predicted"/>
<evidence type="ECO:0000259" key="4">
    <source>
        <dbReference type="SMART" id="SM00454"/>
    </source>
</evidence>
<feature type="repeat" description="ANK" evidence="3">
    <location>
        <begin position="65"/>
        <end position="97"/>
    </location>
</feature>
<feature type="domain" description="SAM" evidence="4">
    <location>
        <begin position="380"/>
        <end position="445"/>
    </location>
</feature>
<dbReference type="AlphaFoldDB" id="A0A8C9R4U3"/>
<dbReference type="GeneTree" id="ENSGT00390000017548"/>
<dbReference type="SMART" id="SM00454">
    <property type="entry name" value="SAM"/>
    <property type="match status" value="1"/>
</dbReference>
<dbReference type="GeneID" id="108924716"/>
<protein>
    <submittedName>
        <fullName evidence="5">USH1 protein network component sans</fullName>
    </submittedName>
</protein>
<dbReference type="InterPro" id="IPR002110">
    <property type="entry name" value="Ankyrin_rpt"/>
</dbReference>
<dbReference type="Proteomes" id="UP000694397">
    <property type="component" value="Chromosome 3"/>
</dbReference>
<dbReference type="SMART" id="SM00248">
    <property type="entry name" value="ANK"/>
    <property type="match status" value="3"/>
</dbReference>
<evidence type="ECO:0000313" key="5">
    <source>
        <dbReference type="Ensembl" id="ENSSFOP00015006731.1"/>
    </source>
</evidence>
<reference evidence="5" key="3">
    <citation type="submission" date="2025-09" db="UniProtKB">
        <authorList>
            <consortium name="Ensembl"/>
        </authorList>
    </citation>
    <scope>IDENTIFICATION</scope>
</reference>
<evidence type="ECO:0000256" key="3">
    <source>
        <dbReference type="PROSITE-ProRule" id="PRU00023"/>
    </source>
</evidence>
<accession>A0A8C9R4U3</accession>
<dbReference type="Gene3D" id="1.25.40.20">
    <property type="entry name" value="Ankyrin repeat-containing domain"/>
    <property type="match status" value="1"/>
</dbReference>
<dbReference type="KEGG" id="sfm:108924716"/>
<dbReference type="PROSITE" id="PS50297">
    <property type="entry name" value="ANK_REP_REGION"/>
    <property type="match status" value="2"/>
</dbReference>
<feature type="repeat" description="ANK" evidence="3">
    <location>
        <begin position="32"/>
        <end position="64"/>
    </location>
</feature>
<dbReference type="InterPro" id="IPR013761">
    <property type="entry name" value="SAM/pointed_sf"/>
</dbReference>
<reference evidence="5 6" key="1">
    <citation type="submission" date="2019-04" db="EMBL/GenBank/DDBJ databases">
        <authorList>
            <consortium name="Wellcome Sanger Institute Data Sharing"/>
        </authorList>
    </citation>
    <scope>NUCLEOTIDE SEQUENCE [LARGE SCALE GENOMIC DNA]</scope>
</reference>
<reference evidence="5" key="2">
    <citation type="submission" date="2025-08" db="UniProtKB">
        <authorList>
            <consortium name="Ensembl"/>
        </authorList>
    </citation>
    <scope>IDENTIFICATION</scope>
</reference>
<dbReference type="Ensembl" id="ENSSFOT00015006834.2">
    <property type="protein sequence ID" value="ENSSFOP00015006731.1"/>
    <property type="gene ID" value="ENSSFOG00015004437.2"/>
</dbReference>
<dbReference type="CTD" id="557135"/>
<dbReference type="SUPFAM" id="SSF47769">
    <property type="entry name" value="SAM/Pointed domain"/>
    <property type="match status" value="1"/>
</dbReference>
<dbReference type="PANTHER" id="PTHR24161:SF110">
    <property type="entry name" value="USHER SYNDROME TYPE-1G PROTEIN"/>
    <property type="match status" value="1"/>
</dbReference>
<keyword evidence="2 3" id="KW-0040">ANK repeat</keyword>
<dbReference type="FunFam" id="1.25.40.20:FF:000074">
    <property type="entry name" value="Usher syndrome type-1G protein isoform X1"/>
    <property type="match status" value="1"/>
</dbReference>
<dbReference type="Gene3D" id="1.10.150.50">
    <property type="entry name" value="Transcription Factor, Ets-1"/>
    <property type="match status" value="1"/>
</dbReference>